<comment type="pathway">
    <text evidence="3">Secondary metabolite biosynthesis.</text>
</comment>
<protein>
    <recommendedName>
        <fullName evidence="17">Cytochrome P450</fullName>
    </recommendedName>
</protein>
<keyword evidence="11 14" id="KW-0503">Monooxygenase</keyword>
<keyword evidence="12" id="KW-0472">Membrane</keyword>
<dbReference type="InterPro" id="IPR002401">
    <property type="entry name" value="Cyt_P450_E_grp-I"/>
</dbReference>
<dbReference type="PROSITE" id="PS00086">
    <property type="entry name" value="CYTOCHROME_P450"/>
    <property type="match status" value="1"/>
</dbReference>
<dbReference type="OrthoDB" id="3255500at2759"/>
<evidence type="ECO:0000256" key="1">
    <source>
        <dbReference type="ARBA" id="ARBA00001971"/>
    </source>
</evidence>
<gene>
    <name evidence="15" type="ORF">PHACADRAFT_194992</name>
</gene>
<dbReference type="PANTHER" id="PTHR46300">
    <property type="entry name" value="P450, PUTATIVE (EUROFUNG)-RELATED-RELATED"/>
    <property type="match status" value="1"/>
</dbReference>
<dbReference type="PANTHER" id="PTHR46300:SF2">
    <property type="entry name" value="CYTOCHROME P450 MONOOXYGENASE ALNH-RELATED"/>
    <property type="match status" value="1"/>
</dbReference>
<dbReference type="GO" id="GO:0004497">
    <property type="term" value="F:monooxygenase activity"/>
    <property type="evidence" value="ECO:0007669"/>
    <property type="project" value="UniProtKB-KW"/>
</dbReference>
<feature type="binding site" description="axial binding residue" evidence="13">
    <location>
        <position position="154"/>
    </location>
    <ligand>
        <name>heme</name>
        <dbReference type="ChEBI" id="CHEBI:30413"/>
    </ligand>
    <ligandPart>
        <name>Fe</name>
        <dbReference type="ChEBI" id="CHEBI:18248"/>
    </ligandPart>
</feature>
<evidence type="ECO:0000313" key="16">
    <source>
        <dbReference type="Proteomes" id="UP000008370"/>
    </source>
</evidence>
<dbReference type="Proteomes" id="UP000008370">
    <property type="component" value="Unassembled WGS sequence"/>
</dbReference>
<dbReference type="Pfam" id="PF00067">
    <property type="entry name" value="p450"/>
    <property type="match status" value="1"/>
</dbReference>
<evidence type="ECO:0000256" key="13">
    <source>
        <dbReference type="PIRSR" id="PIRSR602401-1"/>
    </source>
</evidence>
<dbReference type="SUPFAM" id="SSF48264">
    <property type="entry name" value="Cytochrome P450"/>
    <property type="match status" value="1"/>
</dbReference>
<dbReference type="RefSeq" id="XP_007395312.1">
    <property type="nucleotide sequence ID" value="XM_007395250.1"/>
</dbReference>
<reference evidence="15 16" key="1">
    <citation type="journal article" date="2012" name="BMC Genomics">
        <title>Comparative genomics of the white-rot fungi, Phanerochaete carnosa and P. chrysosporium, to elucidate the genetic basis of the distinct wood types they colonize.</title>
        <authorList>
            <person name="Suzuki H."/>
            <person name="MacDonald J."/>
            <person name="Syed K."/>
            <person name="Salamov A."/>
            <person name="Hori C."/>
            <person name="Aerts A."/>
            <person name="Henrissat B."/>
            <person name="Wiebenga A."/>
            <person name="vanKuyk P.A."/>
            <person name="Barry K."/>
            <person name="Lindquist E."/>
            <person name="LaButti K."/>
            <person name="Lapidus A."/>
            <person name="Lucas S."/>
            <person name="Coutinho P."/>
            <person name="Gong Y."/>
            <person name="Samejima M."/>
            <person name="Mahadevan R."/>
            <person name="Abou-Zaid M."/>
            <person name="de Vries R.P."/>
            <person name="Igarashi K."/>
            <person name="Yadav J.S."/>
            <person name="Grigoriev I.V."/>
            <person name="Master E.R."/>
        </authorList>
    </citation>
    <scope>NUCLEOTIDE SEQUENCE [LARGE SCALE GENOMIC DNA]</scope>
    <source>
        <strain evidence="15 16">HHB-10118-sp</strain>
    </source>
</reference>
<evidence type="ECO:0000256" key="14">
    <source>
        <dbReference type="RuleBase" id="RU000461"/>
    </source>
</evidence>
<comment type="subcellular location">
    <subcellularLocation>
        <location evidence="2">Membrane</location>
    </subcellularLocation>
</comment>
<evidence type="ECO:0000256" key="6">
    <source>
        <dbReference type="ARBA" id="ARBA00022692"/>
    </source>
</evidence>
<evidence type="ECO:0000313" key="15">
    <source>
        <dbReference type="EMBL" id="EKM54963.1"/>
    </source>
</evidence>
<dbReference type="InterPro" id="IPR001128">
    <property type="entry name" value="Cyt_P450"/>
</dbReference>
<keyword evidence="7 13" id="KW-0479">Metal-binding</keyword>
<evidence type="ECO:0000256" key="2">
    <source>
        <dbReference type="ARBA" id="ARBA00004370"/>
    </source>
</evidence>
<keyword evidence="6" id="KW-0812">Transmembrane</keyword>
<dbReference type="KEGG" id="pco:PHACADRAFT_194992"/>
<proteinExistence type="inferred from homology"/>
<dbReference type="GO" id="GO:0005506">
    <property type="term" value="F:iron ion binding"/>
    <property type="evidence" value="ECO:0007669"/>
    <property type="project" value="InterPro"/>
</dbReference>
<evidence type="ECO:0000256" key="4">
    <source>
        <dbReference type="ARBA" id="ARBA00010617"/>
    </source>
</evidence>
<dbReference type="PRINTS" id="PR00463">
    <property type="entry name" value="EP450I"/>
</dbReference>
<dbReference type="EMBL" id="JH930472">
    <property type="protein sequence ID" value="EKM54963.1"/>
    <property type="molecule type" value="Genomic_DNA"/>
</dbReference>
<evidence type="ECO:0008006" key="17">
    <source>
        <dbReference type="Google" id="ProtNLM"/>
    </source>
</evidence>
<evidence type="ECO:0000256" key="7">
    <source>
        <dbReference type="ARBA" id="ARBA00022723"/>
    </source>
</evidence>
<dbReference type="GO" id="GO:0016020">
    <property type="term" value="C:membrane"/>
    <property type="evidence" value="ECO:0007669"/>
    <property type="project" value="UniProtKB-SubCell"/>
</dbReference>
<sequence length="229" mass="25412">MVFYDRRALAGTDTIVSTFQSFFIVIVLYPEVQAKAQQTIDLVCYGRLPDFSDFHALPYVHALLKEVMGWNPVIPLNLAHVSTTDDVYNGYHIPKGTFVLANTWAILHDPDVYPNPEIFNPECFLRTGSAGGIELNPGVRDPDVATFGFGRRTCPGRHLAYDALRLAIASVLATRTISRAKGADGREIVPKLENAYGFVIFPKPFACAIRPRSAEWRGAVLATAEHEYL</sequence>
<keyword evidence="8" id="KW-1133">Transmembrane helix</keyword>
<keyword evidence="5 13" id="KW-0349">Heme</keyword>
<organism evidence="15 16">
    <name type="scientific">Phanerochaete carnosa (strain HHB-10118-sp)</name>
    <name type="common">White-rot fungus</name>
    <name type="synonym">Peniophora carnosa</name>
    <dbReference type="NCBI Taxonomy" id="650164"/>
    <lineage>
        <taxon>Eukaryota</taxon>
        <taxon>Fungi</taxon>
        <taxon>Dikarya</taxon>
        <taxon>Basidiomycota</taxon>
        <taxon>Agaricomycotina</taxon>
        <taxon>Agaricomycetes</taxon>
        <taxon>Polyporales</taxon>
        <taxon>Phanerochaetaceae</taxon>
        <taxon>Phanerochaete</taxon>
    </lineage>
</organism>
<dbReference type="GO" id="GO:0016705">
    <property type="term" value="F:oxidoreductase activity, acting on paired donors, with incorporation or reduction of molecular oxygen"/>
    <property type="evidence" value="ECO:0007669"/>
    <property type="project" value="InterPro"/>
</dbReference>
<keyword evidence="10 13" id="KW-0408">Iron</keyword>
<dbReference type="GO" id="GO:0020037">
    <property type="term" value="F:heme binding"/>
    <property type="evidence" value="ECO:0007669"/>
    <property type="project" value="InterPro"/>
</dbReference>
<keyword evidence="9 14" id="KW-0560">Oxidoreductase</keyword>
<evidence type="ECO:0000256" key="10">
    <source>
        <dbReference type="ARBA" id="ARBA00023004"/>
    </source>
</evidence>
<dbReference type="InterPro" id="IPR050364">
    <property type="entry name" value="Cytochrome_P450_fung"/>
</dbReference>
<name>K5VTY5_PHACS</name>
<keyword evidence="16" id="KW-1185">Reference proteome</keyword>
<dbReference type="GeneID" id="18911056"/>
<dbReference type="InParanoid" id="K5VTY5"/>
<evidence type="ECO:0000256" key="11">
    <source>
        <dbReference type="ARBA" id="ARBA00023033"/>
    </source>
</evidence>
<dbReference type="Gene3D" id="1.10.630.10">
    <property type="entry name" value="Cytochrome P450"/>
    <property type="match status" value="1"/>
</dbReference>
<evidence type="ECO:0000256" key="9">
    <source>
        <dbReference type="ARBA" id="ARBA00023002"/>
    </source>
</evidence>
<evidence type="ECO:0000256" key="12">
    <source>
        <dbReference type="ARBA" id="ARBA00023136"/>
    </source>
</evidence>
<dbReference type="InterPro" id="IPR017972">
    <property type="entry name" value="Cyt_P450_CS"/>
</dbReference>
<comment type="cofactor">
    <cofactor evidence="1 13">
        <name>heme</name>
        <dbReference type="ChEBI" id="CHEBI:30413"/>
    </cofactor>
</comment>
<dbReference type="HOGENOM" id="CLU_001570_20_0_1"/>
<evidence type="ECO:0000256" key="5">
    <source>
        <dbReference type="ARBA" id="ARBA00022617"/>
    </source>
</evidence>
<dbReference type="AlphaFoldDB" id="K5VTY5"/>
<comment type="similarity">
    <text evidence="4 14">Belongs to the cytochrome P450 family.</text>
</comment>
<dbReference type="InterPro" id="IPR036396">
    <property type="entry name" value="Cyt_P450_sf"/>
</dbReference>
<evidence type="ECO:0000256" key="3">
    <source>
        <dbReference type="ARBA" id="ARBA00005179"/>
    </source>
</evidence>
<evidence type="ECO:0000256" key="8">
    <source>
        <dbReference type="ARBA" id="ARBA00022989"/>
    </source>
</evidence>
<accession>K5VTY5</accession>